<protein>
    <submittedName>
        <fullName evidence="8">Similar to Putative sulfate transporter YPR003C acc. no. P53394</fullName>
    </submittedName>
</protein>
<sequence>MSPPGSSKGVKPPGKPADPRTRLLSEYTQDADNGTFSSRPTSSGGSVSSGLNWFKRATTTATLAEGAGVKHPWLMYLSYYIPCIGWVGHYQWSFLIGDVAAGITIASFYIPMALSLSANLAHLQPIHGLYAFAVQPLVYALLGSCPTMAVGPEAAGSLLMGNAIRAMNSHHDPAFDDDGGEGTEFQNARLAATITAMTGALALIAGILRLGFLDSVLSRPLLRGFISGVGFVIFIDQLLPEMGLIALAKEEHITHAPTITKIGWLIRHVGDAHMLTVGVAAVSFAVIMIGRVVKQKVSPRHPWIHFLPDRFLVVVLAAVFTYIFRWDEKGLEILGAIETKTGPRFKFEIPVQIAHLNHAKEAFSTAFLIAVLGFFESVVAAKALGTSLPDVSISSNRELIALGTANILGGCFGALPAFGGYGRSKVNKATGGRTPVSSVVLSICTILVVLFVLDYFYYLPRAVLCAMISVVGISLLEEAPHDVAFFFSIRAWNDLATMGLVFLATLVWSISAGIAVGVGISLITVIKHSTQARMQILGRDPVSGQWGPIDDSPSLEQTPNILVIKIRESLTFANTGDLSRRLWRIDRYGDSRAHPSLPRLKMGVRGVVFDVAGVASIDGSGAQVMKEMVEGYRNRGVAVWFARMSTTGGVRKRFEMAGIVDLIGQDHVVETVEEAVRREDAGEEAVGGV</sequence>
<evidence type="ECO:0000256" key="5">
    <source>
        <dbReference type="SAM" id="MobiDB-lite"/>
    </source>
</evidence>
<evidence type="ECO:0000256" key="6">
    <source>
        <dbReference type="SAM" id="Phobius"/>
    </source>
</evidence>
<dbReference type="EMBL" id="HF936499">
    <property type="protein sequence ID" value="CCX16698.1"/>
    <property type="molecule type" value="Genomic_DNA"/>
</dbReference>
<evidence type="ECO:0000259" key="7">
    <source>
        <dbReference type="PROSITE" id="PS50801"/>
    </source>
</evidence>
<feature type="domain" description="STAS" evidence="7">
    <location>
        <begin position="551"/>
        <end position="679"/>
    </location>
</feature>
<dbReference type="SUPFAM" id="SSF52091">
    <property type="entry name" value="SpoIIaa-like"/>
    <property type="match status" value="1"/>
</dbReference>
<evidence type="ECO:0000256" key="3">
    <source>
        <dbReference type="ARBA" id="ARBA00022989"/>
    </source>
</evidence>
<dbReference type="Pfam" id="PF01740">
    <property type="entry name" value="STAS"/>
    <property type="match status" value="1"/>
</dbReference>
<feature type="transmembrane region" description="Helical" evidence="6">
    <location>
        <begin position="366"/>
        <end position="387"/>
    </location>
</feature>
<dbReference type="Gene3D" id="3.30.750.24">
    <property type="entry name" value="STAS domain"/>
    <property type="match status" value="1"/>
</dbReference>
<feature type="transmembrane region" description="Helical" evidence="6">
    <location>
        <begin position="99"/>
        <end position="121"/>
    </location>
</feature>
<keyword evidence="2 6" id="KW-0812">Transmembrane</keyword>
<dbReference type="InterPro" id="IPR036513">
    <property type="entry name" value="STAS_dom_sf"/>
</dbReference>
<organism evidence="8 9">
    <name type="scientific">Pyronema omphalodes (strain CBS 100304)</name>
    <name type="common">Pyronema confluens</name>
    <dbReference type="NCBI Taxonomy" id="1076935"/>
    <lineage>
        <taxon>Eukaryota</taxon>
        <taxon>Fungi</taxon>
        <taxon>Dikarya</taxon>
        <taxon>Ascomycota</taxon>
        <taxon>Pezizomycotina</taxon>
        <taxon>Pezizomycetes</taxon>
        <taxon>Pezizales</taxon>
        <taxon>Pyronemataceae</taxon>
        <taxon>Pyronema</taxon>
    </lineage>
</organism>
<evidence type="ECO:0000256" key="4">
    <source>
        <dbReference type="ARBA" id="ARBA00023136"/>
    </source>
</evidence>
<proteinExistence type="predicted"/>
<dbReference type="CDD" id="cd07042">
    <property type="entry name" value="STAS_SulP_like_sulfate_transporter"/>
    <property type="match status" value="1"/>
</dbReference>
<gene>
    <name evidence="8" type="ORF">PCON_03439</name>
</gene>
<dbReference type="PROSITE" id="PS50801">
    <property type="entry name" value="STAS"/>
    <property type="match status" value="1"/>
</dbReference>
<feature type="transmembrane region" description="Helical" evidence="6">
    <location>
        <begin position="434"/>
        <end position="453"/>
    </location>
</feature>
<feature type="transmembrane region" description="Helical" evidence="6">
    <location>
        <begin position="496"/>
        <end position="526"/>
    </location>
</feature>
<feature type="transmembrane region" description="Helical" evidence="6">
    <location>
        <begin position="190"/>
        <end position="208"/>
    </location>
</feature>
<dbReference type="InterPro" id="IPR011547">
    <property type="entry name" value="SLC26A/SulP_dom"/>
</dbReference>
<accession>U4LB68</accession>
<dbReference type="STRING" id="1076935.U4LB68"/>
<feature type="transmembrane region" description="Helical" evidence="6">
    <location>
        <begin position="128"/>
        <end position="150"/>
    </location>
</feature>
<feature type="transmembrane region" description="Helical" evidence="6">
    <location>
        <begin position="220"/>
        <end position="239"/>
    </location>
</feature>
<dbReference type="InterPro" id="IPR001902">
    <property type="entry name" value="SLC26A/SulP_fam"/>
</dbReference>
<evidence type="ECO:0000313" key="8">
    <source>
        <dbReference type="EMBL" id="CCX16698.1"/>
    </source>
</evidence>
<dbReference type="GO" id="GO:0016020">
    <property type="term" value="C:membrane"/>
    <property type="evidence" value="ECO:0007669"/>
    <property type="project" value="UniProtKB-SubCell"/>
</dbReference>
<feature type="compositionally biased region" description="Low complexity" evidence="5">
    <location>
        <begin position="34"/>
        <end position="48"/>
    </location>
</feature>
<evidence type="ECO:0000256" key="1">
    <source>
        <dbReference type="ARBA" id="ARBA00004141"/>
    </source>
</evidence>
<dbReference type="OrthoDB" id="427213at2759"/>
<comment type="subcellular location">
    <subcellularLocation>
        <location evidence="1">Membrane</location>
        <topology evidence="1">Multi-pass membrane protein</topology>
    </subcellularLocation>
</comment>
<feature type="region of interest" description="Disordered" evidence="5">
    <location>
        <begin position="29"/>
        <end position="48"/>
    </location>
</feature>
<keyword evidence="4 6" id="KW-0472">Membrane</keyword>
<reference evidence="8 9" key="1">
    <citation type="journal article" date="2013" name="PLoS Genet.">
        <title>The genome and development-dependent transcriptomes of Pyronema confluens: a window into fungal evolution.</title>
        <authorList>
            <person name="Traeger S."/>
            <person name="Altegoer F."/>
            <person name="Freitag M."/>
            <person name="Gabaldon T."/>
            <person name="Kempken F."/>
            <person name="Kumar A."/>
            <person name="Marcet-Houben M."/>
            <person name="Poggeler S."/>
            <person name="Stajich J.E."/>
            <person name="Nowrousian M."/>
        </authorList>
    </citation>
    <scope>NUCLEOTIDE SEQUENCE [LARGE SCALE GENOMIC DNA]</scope>
    <source>
        <strain evidence="9">CBS 100304</strain>
        <tissue evidence="8">Vegetative mycelium</tissue>
    </source>
</reference>
<feature type="region of interest" description="Disordered" evidence="5">
    <location>
        <begin position="1"/>
        <end position="24"/>
    </location>
</feature>
<name>U4LB68_PYROM</name>
<dbReference type="InterPro" id="IPR002645">
    <property type="entry name" value="STAS_dom"/>
</dbReference>
<feature type="transmembrane region" description="Helical" evidence="6">
    <location>
        <begin position="272"/>
        <end position="293"/>
    </location>
</feature>
<dbReference type="PANTHER" id="PTHR11814">
    <property type="entry name" value="SULFATE TRANSPORTER"/>
    <property type="match status" value="1"/>
</dbReference>
<keyword evidence="9" id="KW-1185">Reference proteome</keyword>
<dbReference type="Pfam" id="PF00916">
    <property type="entry name" value="Sulfate_transp"/>
    <property type="match status" value="1"/>
</dbReference>
<dbReference type="eggNOG" id="KOG0236">
    <property type="taxonomic scope" value="Eukaryota"/>
</dbReference>
<dbReference type="Proteomes" id="UP000018144">
    <property type="component" value="Unassembled WGS sequence"/>
</dbReference>
<evidence type="ECO:0000256" key="2">
    <source>
        <dbReference type="ARBA" id="ARBA00022692"/>
    </source>
</evidence>
<evidence type="ECO:0000313" key="9">
    <source>
        <dbReference type="Proteomes" id="UP000018144"/>
    </source>
</evidence>
<dbReference type="OMA" id="TGPMSVT"/>
<dbReference type="GO" id="GO:0055085">
    <property type="term" value="P:transmembrane transport"/>
    <property type="evidence" value="ECO:0007669"/>
    <property type="project" value="InterPro"/>
</dbReference>
<dbReference type="AlphaFoldDB" id="U4LB68"/>
<feature type="compositionally biased region" description="Low complexity" evidence="5">
    <location>
        <begin position="1"/>
        <end position="12"/>
    </location>
</feature>
<feature type="transmembrane region" description="Helical" evidence="6">
    <location>
        <begin position="399"/>
        <end position="422"/>
    </location>
</feature>
<keyword evidence="3 6" id="KW-1133">Transmembrane helix</keyword>